<dbReference type="InterPro" id="IPR012340">
    <property type="entry name" value="NA-bd_OB-fold"/>
</dbReference>
<name>A0ABY7CTL8_9BASI</name>
<dbReference type="InterPro" id="IPR057301">
    <property type="entry name" value="Rrp5_OB_4th"/>
</dbReference>
<feature type="region of interest" description="Disordered" evidence="5">
    <location>
        <begin position="1544"/>
        <end position="1587"/>
    </location>
</feature>
<feature type="compositionally biased region" description="Basic and acidic residues" evidence="5">
    <location>
        <begin position="148"/>
        <end position="171"/>
    </location>
</feature>
<feature type="compositionally biased region" description="Basic and acidic residues" evidence="5">
    <location>
        <begin position="66"/>
        <end position="79"/>
    </location>
</feature>
<evidence type="ECO:0000256" key="2">
    <source>
        <dbReference type="ARBA" id="ARBA00022552"/>
    </source>
</evidence>
<dbReference type="SUPFAM" id="SSF48452">
    <property type="entry name" value="TPR-like"/>
    <property type="match status" value="2"/>
</dbReference>
<feature type="compositionally biased region" description="Polar residues" evidence="5">
    <location>
        <begin position="1544"/>
        <end position="1554"/>
    </location>
</feature>
<feature type="compositionally biased region" description="Acidic residues" evidence="5">
    <location>
        <begin position="1555"/>
        <end position="1570"/>
    </location>
</feature>
<feature type="domain" description="S1 motif" evidence="6">
    <location>
        <begin position="192"/>
        <end position="288"/>
    </location>
</feature>
<feature type="region of interest" description="Disordered" evidence="5">
    <location>
        <begin position="1"/>
        <end position="171"/>
    </location>
</feature>
<organism evidence="7 8">
    <name type="scientific">Puccinia triticina</name>
    <dbReference type="NCBI Taxonomy" id="208348"/>
    <lineage>
        <taxon>Eukaryota</taxon>
        <taxon>Fungi</taxon>
        <taxon>Dikarya</taxon>
        <taxon>Basidiomycota</taxon>
        <taxon>Pucciniomycotina</taxon>
        <taxon>Pucciniomycetes</taxon>
        <taxon>Pucciniales</taxon>
        <taxon>Pucciniaceae</taxon>
        <taxon>Puccinia</taxon>
    </lineage>
</organism>
<feature type="domain" description="S1 motif" evidence="6">
    <location>
        <begin position="1392"/>
        <end position="1468"/>
    </location>
</feature>
<evidence type="ECO:0000256" key="3">
    <source>
        <dbReference type="ARBA" id="ARBA00022737"/>
    </source>
</evidence>
<gene>
    <name evidence="7" type="ORF">PtA15_10A10</name>
</gene>
<dbReference type="InterPro" id="IPR003029">
    <property type="entry name" value="S1_domain"/>
</dbReference>
<keyword evidence="2" id="KW-0698">rRNA processing</keyword>
<dbReference type="Proteomes" id="UP001164743">
    <property type="component" value="Chromosome 10A"/>
</dbReference>
<dbReference type="PANTHER" id="PTHR23270:SF10">
    <property type="entry name" value="PROTEIN RRP5 HOMOLOG"/>
    <property type="match status" value="1"/>
</dbReference>
<comment type="subcellular location">
    <subcellularLocation>
        <location evidence="1">Nucleus</location>
        <location evidence="1">Nucleolus</location>
    </subcellularLocation>
</comment>
<dbReference type="SMART" id="SM00386">
    <property type="entry name" value="HAT"/>
    <property type="match status" value="5"/>
</dbReference>
<dbReference type="InterPro" id="IPR045209">
    <property type="entry name" value="Rrp5"/>
</dbReference>
<dbReference type="PROSITE" id="PS50126">
    <property type="entry name" value="S1"/>
    <property type="match status" value="6"/>
</dbReference>
<dbReference type="RefSeq" id="XP_053024146.1">
    <property type="nucleotide sequence ID" value="XM_053160253.1"/>
</dbReference>
<evidence type="ECO:0000256" key="1">
    <source>
        <dbReference type="ARBA" id="ARBA00004604"/>
    </source>
</evidence>
<dbReference type="EMBL" id="CP110430">
    <property type="protein sequence ID" value="WAQ88591.1"/>
    <property type="molecule type" value="Genomic_DNA"/>
</dbReference>
<dbReference type="Pfam" id="PF23459">
    <property type="entry name" value="S1_RRP5"/>
    <property type="match status" value="1"/>
</dbReference>
<keyword evidence="8" id="KW-1185">Reference proteome</keyword>
<dbReference type="Pfam" id="PF00575">
    <property type="entry name" value="S1"/>
    <property type="match status" value="2"/>
</dbReference>
<proteinExistence type="predicted"/>
<protein>
    <recommendedName>
        <fullName evidence="6">S1 motif domain-containing protein</fullName>
    </recommendedName>
</protein>
<reference evidence="7" key="1">
    <citation type="submission" date="2022-10" db="EMBL/GenBank/DDBJ databases">
        <title>Puccinia triticina Genome sequencing and assembly.</title>
        <authorList>
            <person name="Li C."/>
        </authorList>
    </citation>
    <scope>NUCLEOTIDE SEQUENCE</scope>
    <source>
        <strain evidence="7">Pt15</strain>
    </source>
</reference>
<evidence type="ECO:0000256" key="4">
    <source>
        <dbReference type="ARBA" id="ARBA00023242"/>
    </source>
</evidence>
<dbReference type="CDD" id="cd05693">
    <property type="entry name" value="S1_Rrp5_repeat_hs1_sc1"/>
    <property type="match status" value="1"/>
</dbReference>
<accession>A0ABY7CTL8</accession>
<dbReference type="GeneID" id="77801137"/>
<feature type="compositionally biased region" description="Basic and acidic residues" evidence="5">
    <location>
        <begin position="117"/>
        <end position="133"/>
    </location>
</feature>
<dbReference type="InterPro" id="IPR048059">
    <property type="entry name" value="Rrp5_S1_rpt_hs1_sc1"/>
</dbReference>
<dbReference type="Gene3D" id="2.40.50.140">
    <property type="entry name" value="Nucleic acid-binding proteins"/>
    <property type="match status" value="6"/>
</dbReference>
<feature type="domain" description="S1 motif" evidence="6">
    <location>
        <begin position="651"/>
        <end position="720"/>
    </location>
</feature>
<keyword evidence="3" id="KW-0677">Repeat</keyword>
<dbReference type="InterPro" id="IPR011990">
    <property type="entry name" value="TPR-like_helical_dom_sf"/>
</dbReference>
<keyword evidence="4" id="KW-0539">Nucleus</keyword>
<dbReference type="Pfam" id="PF24685">
    <property type="entry name" value="OB_RRP5_4th"/>
    <property type="match status" value="1"/>
</dbReference>
<dbReference type="InterPro" id="IPR057302">
    <property type="entry name" value="Rrp5_S1"/>
</dbReference>
<dbReference type="PANTHER" id="PTHR23270">
    <property type="entry name" value="PROGRAMMED CELL DEATH PROTEIN 11 PRE-RRNA PROCESSING PROTEIN RRP5"/>
    <property type="match status" value="1"/>
</dbReference>
<dbReference type="Gene3D" id="1.25.40.10">
    <property type="entry name" value="Tetratricopeptide repeat domain"/>
    <property type="match status" value="2"/>
</dbReference>
<sequence length="1866" mass="207050">MAKKRRNSSSGGEPFQNADLPTTKQKKIKRSGDPINLKPIKELPKGKVPKDERSPDKKKNVPSKDPIQKKIFKDQDQRNPQKIKNKSADPPLLPTSTADEIDFPRGGGIQLTAYEQAEAKRDGAQEAEQHLRSLDSSTQPKPHSKKRTFSESKTTDSGKGKGKKRAQDDEASHHLADAYRVEHLNHKRLIPGIKLAGMIIQVRPLELIVALPSHLIGHVPITEISRHYTRRLTELAEEDDQSDESGSDDVQAENSLKGLDEMFTVGQWIRCSVIKTTTETPKTHLRMSPIVRSAFKVTLTIDPVHINSGIDKSDLQGGITLTGAVKSVEDRGYIIDLGISVDPNVDPATSKVPANHITAFVSFIDASKATGKDHEDQPSQQWEVGQIIWCRVNKLSENGSTCMVSVNAQDISRSVLTAATNIDSILPLHMVSCLVTSVIPGQGLNVTFLGFFKGTIQVPHLECHSTTGLELSQRFKVGQKLRARVLWDTIPSKSHVSLDGNESILGPKVFCLSFFEHVIKLDSEGLPPHLHNGERTKCDKVDQLLRYPIGYIFQTVQIFRVDEEWGVYVTCINGEDGLAIEIDPPVAFAHIAAISDSFLSCLSKDSGPYKNGSTHQARVTGVSPVDGVLQLTLKPSVIEQPYMRSDDIPIGALISGTVKKLTSTNLIIKIEGGNEAVVWPDHYSDVKLRHPEKKFLAGAKVKARVLYTNPERDQVVLTLRKTLLRSDDIITSYDLDSVGICTHAMITKVEDTFMIVEFFGHVKGLVSRAEANAGYVESMKPLFKPGGLVKVKIIHVDVEKRHIMASVKLATSEGAKKVSTVLEVGDPVCAFVTAIHQKSVQLDLYRSDAELSTSNPLKGQINLQILAAKYALSPEKLQNHLKKGDQVKDLVVNQKHEEKNLLIVGYKRTSVAQDQMTGTIRFIHPNSLVLDLRMANQSSSTGKYVEGFLPISSLAEHRNIPVDVLKAQIFVGEEIQPLRPIHKDPPRGLLIVGFANSESSEFSFTSPEPQALSISDRVVGRVSKILDKSIILNLRIEGTEGYAKEQGIITHGAVAKRRQISEEQLRSELKPGDYIYDLVVRKQAEGSDLYYLAFAPPQKAVTTIDLSVGDPVIGTVVAIHEKNVILSLHKEGCEGADAANQGIISSSVLAGHWNVGVQNLKQKVKEGQKIHKLVVKKTDADKGLVIVGFAPAHLSIPPSTNQLTIGETLRVRVNCRNAMGLEVTPVETSSVAGRFLIDYTDTTDDYDEQYKHEDGSEVTARVIQIDKKSHTTYLSVRPSDLNKPTEELLENSVKDPPIRRSGDLRINTTIRGFVQKTSNLGLTLQVGTNIRAEVPALELFDEEVPDWKKNFRSGQVVTGTIMSTHHGKVRISLRKNPRAPKGVLTWDKLQVGQIVSTEVCSIKLYGIFLRIPKTQISGLCHKSQIYDTQEQSDNHKKDWSKVYNEGMTLKALILTLDVPNKKVRFSIKPTNVNPEGNKDGAGDQSPEIIEITDHDSDEDSDYDTSHPEGTLLPTSNVNLDGGTTHPSTVSIDFTESCLPISSGFSWDTNRSGTNDAEEKDELSTDTDDAPEQLPASESPTATTKQQSVDELEQLISESPNSSRLWTRLISLYIQKVDIPQARETARRALGAIHYREEVEKWKVWIALLKLENNYGTEEQFSKTFKDASVSYDTKTVWLKVAEIYADSGKTEKADEIYNQALKKFSHSSKVWSLYGGFCLKNDRPTEASDLLSRSLKSLPKHKHLKTTNKFAQLEYKFGDPERGRTLFEGMLDNYPKRLDLWNVYVDLEIKAGTAAANIRSVFQRMLALKLKPKRMKPIFKKWLSFEQTHGDKESQDQVVQHAQTYVATLMASSQPNRQIEGSDDDE</sequence>
<evidence type="ECO:0000256" key="5">
    <source>
        <dbReference type="SAM" id="MobiDB-lite"/>
    </source>
</evidence>
<evidence type="ECO:0000259" key="6">
    <source>
        <dbReference type="PROSITE" id="PS50126"/>
    </source>
</evidence>
<feature type="domain" description="S1 motif" evidence="6">
    <location>
        <begin position="318"/>
        <end position="407"/>
    </location>
</feature>
<feature type="domain" description="S1 motif" evidence="6">
    <location>
        <begin position="739"/>
        <end position="808"/>
    </location>
</feature>
<evidence type="ECO:0000313" key="8">
    <source>
        <dbReference type="Proteomes" id="UP001164743"/>
    </source>
</evidence>
<feature type="compositionally biased region" description="Polar residues" evidence="5">
    <location>
        <begin position="1575"/>
        <end position="1587"/>
    </location>
</feature>
<evidence type="ECO:0000313" key="7">
    <source>
        <dbReference type="EMBL" id="WAQ88591.1"/>
    </source>
</evidence>
<feature type="domain" description="S1 motif" evidence="6">
    <location>
        <begin position="1307"/>
        <end position="1374"/>
    </location>
</feature>
<dbReference type="InterPro" id="IPR003107">
    <property type="entry name" value="HAT"/>
</dbReference>
<feature type="region of interest" description="Disordered" evidence="5">
    <location>
        <begin position="1494"/>
        <end position="1523"/>
    </location>
</feature>
<dbReference type="SMART" id="SM00316">
    <property type="entry name" value="S1"/>
    <property type="match status" value="9"/>
</dbReference>
<feature type="compositionally biased region" description="Basic and acidic residues" evidence="5">
    <location>
        <begin position="39"/>
        <end position="59"/>
    </location>
</feature>
<dbReference type="SUPFAM" id="SSF50249">
    <property type="entry name" value="Nucleic acid-binding proteins"/>
    <property type="match status" value="6"/>
</dbReference>